<name>A0AAJ8BA91_LATCA</name>
<dbReference type="GO" id="GO:0051536">
    <property type="term" value="F:iron-sulfur cluster binding"/>
    <property type="evidence" value="ECO:0007669"/>
    <property type="project" value="UniProtKB-KW"/>
</dbReference>
<organism evidence="27 28">
    <name type="scientific">Lates calcarifer</name>
    <name type="common">Barramundi</name>
    <name type="synonym">Holocentrus calcarifer</name>
    <dbReference type="NCBI Taxonomy" id="8187"/>
    <lineage>
        <taxon>Eukaryota</taxon>
        <taxon>Metazoa</taxon>
        <taxon>Chordata</taxon>
        <taxon>Craniata</taxon>
        <taxon>Vertebrata</taxon>
        <taxon>Euteleostomi</taxon>
        <taxon>Actinopterygii</taxon>
        <taxon>Neopterygii</taxon>
        <taxon>Teleostei</taxon>
        <taxon>Neoteleostei</taxon>
        <taxon>Acanthomorphata</taxon>
        <taxon>Carangaria</taxon>
        <taxon>Carangaria incertae sedis</taxon>
        <taxon>Centropomidae</taxon>
        <taxon>Lates</taxon>
    </lineage>
</organism>
<dbReference type="SUPFAM" id="SSF56672">
    <property type="entry name" value="DNA/RNA polymerases"/>
    <property type="match status" value="1"/>
</dbReference>
<evidence type="ECO:0000256" key="1">
    <source>
        <dbReference type="ARBA" id="ARBA00001966"/>
    </source>
</evidence>
<evidence type="ECO:0000313" key="27">
    <source>
        <dbReference type="Proteomes" id="UP000694890"/>
    </source>
</evidence>
<dbReference type="InterPro" id="IPR042087">
    <property type="entry name" value="DNA_pol_B_thumb"/>
</dbReference>
<evidence type="ECO:0000256" key="10">
    <source>
        <dbReference type="ARBA" id="ARBA00022833"/>
    </source>
</evidence>
<dbReference type="PROSITE" id="PS00116">
    <property type="entry name" value="DNA_POLYMERASE_B"/>
    <property type="match status" value="1"/>
</dbReference>
<feature type="domain" description="DNA polymerase zeta catalytic subunit N-terminal" evidence="26">
    <location>
        <begin position="1"/>
        <end position="55"/>
    </location>
</feature>
<evidence type="ECO:0000259" key="26">
    <source>
        <dbReference type="Pfam" id="PF24065"/>
    </source>
</evidence>
<evidence type="ECO:0000259" key="23">
    <source>
        <dbReference type="Pfam" id="PF14260"/>
    </source>
</evidence>
<feature type="compositionally biased region" description="Basic and acidic residues" evidence="20">
    <location>
        <begin position="1308"/>
        <end position="1319"/>
    </location>
</feature>
<evidence type="ECO:0000256" key="11">
    <source>
        <dbReference type="ARBA" id="ARBA00022932"/>
    </source>
</evidence>
<dbReference type="FunFam" id="1.10.287.690:FF:000002">
    <property type="entry name" value="DNA polymerase zeta"/>
    <property type="match status" value="1"/>
</dbReference>
<keyword evidence="8" id="KW-0479">Metal-binding</keyword>
<dbReference type="PANTHER" id="PTHR45812:SF1">
    <property type="entry name" value="DNA POLYMERASE ZETA CATALYTIC SUBUNIT"/>
    <property type="match status" value="1"/>
</dbReference>
<evidence type="ECO:0000259" key="22">
    <source>
        <dbReference type="Pfam" id="PF03104"/>
    </source>
</evidence>
<evidence type="ECO:0000256" key="13">
    <source>
        <dbReference type="ARBA" id="ARBA00023014"/>
    </source>
</evidence>
<dbReference type="Pfam" id="PF00136">
    <property type="entry name" value="DNA_pol_B"/>
    <property type="match status" value="1"/>
</dbReference>
<evidence type="ECO:0000256" key="5">
    <source>
        <dbReference type="ARBA" id="ARBA00021589"/>
    </source>
</evidence>
<feature type="compositionally biased region" description="Polar residues" evidence="20">
    <location>
        <begin position="2052"/>
        <end position="2077"/>
    </location>
</feature>
<evidence type="ECO:0000256" key="2">
    <source>
        <dbReference type="ARBA" id="ARBA00004123"/>
    </source>
</evidence>
<accession>A0AAJ8BA91</accession>
<dbReference type="CTD" id="5980"/>
<evidence type="ECO:0000256" key="7">
    <source>
        <dbReference type="ARBA" id="ARBA00022695"/>
    </source>
</evidence>
<evidence type="ECO:0000256" key="19">
    <source>
        <dbReference type="ARBA" id="ARBA00075683"/>
    </source>
</evidence>
<evidence type="ECO:0000256" key="6">
    <source>
        <dbReference type="ARBA" id="ARBA00022679"/>
    </source>
</evidence>
<evidence type="ECO:0000256" key="12">
    <source>
        <dbReference type="ARBA" id="ARBA00023004"/>
    </source>
</evidence>
<comment type="cofactor">
    <cofactor evidence="1">
        <name>[4Fe-4S] cluster</name>
        <dbReference type="ChEBI" id="CHEBI:49883"/>
    </cofactor>
</comment>
<feature type="domain" description="DNA-directed DNA polymerase family B exonuclease" evidence="22">
    <location>
        <begin position="2277"/>
        <end position="2392"/>
    </location>
</feature>
<feature type="region of interest" description="Disordered" evidence="20">
    <location>
        <begin position="1104"/>
        <end position="1149"/>
    </location>
</feature>
<feature type="compositionally biased region" description="Basic and acidic residues" evidence="20">
    <location>
        <begin position="1262"/>
        <end position="1272"/>
    </location>
</feature>
<feature type="domain" description="DNA polymerase delta/zeta catalytic subunit N-terminal" evidence="25">
    <location>
        <begin position="56"/>
        <end position="134"/>
    </location>
</feature>
<keyword evidence="15" id="KW-0539">Nucleus</keyword>
<evidence type="ECO:0000256" key="8">
    <source>
        <dbReference type="ARBA" id="ARBA00022723"/>
    </source>
</evidence>
<feature type="compositionally biased region" description="Low complexity" evidence="20">
    <location>
        <begin position="544"/>
        <end position="555"/>
    </location>
</feature>
<feature type="region of interest" description="Disordered" evidence="20">
    <location>
        <begin position="992"/>
        <end position="1031"/>
    </location>
</feature>
<dbReference type="PANTHER" id="PTHR45812">
    <property type="entry name" value="DNA POLYMERASE ZETA CATALYTIC SUBUNIT"/>
    <property type="match status" value="1"/>
</dbReference>
<dbReference type="GO" id="GO:0042276">
    <property type="term" value="P:error-prone translesion synthesis"/>
    <property type="evidence" value="ECO:0007669"/>
    <property type="project" value="TreeGrafter"/>
</dbReference>
<feature type="compositionally biased region" description="Acidic residues" evidence="20">
    <location>
        <begin position="502"/>
        <end position="519"/>
    </location>
</feature>
<dbReference type="InterPro" id="IPR032757">
    <property type="entry name" value="DUF4683"/>
</dbReference>
<keyword evidence="13" id="KW-0411">Iron-sulfur</keyword>
<dbReference type="Gene3D" id="1.10.287.690">
    <property type="entry name" value="Helix hairpin bin"/>
    <property type="match status" value="1"/>
</dbReference>
<dbReference type="GO" id="GO:0003887">
    <property type="term" value="F:DNA-directed DNA polymerase activity"/>
    <property type="evidence" value="ECO:0007669"/>
    <property type="project" value="UniProtKB-KW"/>
</dbReference>
<keyword evidence="9" id="KW-0227">DNA damage</keyword>
<feature type="compositionally biased region" description="Low complexity" evidence="20">
    <location>
        <begin position="1116"/>
        <end position="1128"/>
    </location>
</feature>
<evidence type="ECO:0000256" key="16">
    <source>
        <dbReference type="ARBA" id="ARBA00049244"/>
    </source>
</evidence>
<dbReference type="GO" id="GO:0016035">
    <property type="term" value="C:zeta DNA polymerase complex"/>
    <property type="evidence" value="ECO:0007669"/>
    <property type="project" value="InterPro"/>
</dbReference>
<dbReference type="InterPro" id="IPR017964">
    <property type="entry name" value="DNA-dir_DNA_pol_B_CS"/>
</dbReference>
<comment type="catalytic activity">
    <reaction evidence="16">
        <text>DNA(n) + a 2'-deoxyribonucleoside 5'-triphosphate = DNA(n+1) + diphosphate</text>
        <dbReference type="Rhea" id="RHEA:22508"/>
        <dbReference type="Rhea" id="RHEA-COMP:17339"/>
        <dbReference type="Rhea" id="RHEA-COMP:17340"/>
        <dbReference type="ChEBI" id="CHEBI:33019"/>
        <dbReference type="ChEBI" id="CHEBI:61560"/>
        <dbReference type="ChEBI" id="CHEBI:173112"/>
        <dbReference type="EC" id="2.7.7.7"/>
    </reaction>
</comment>
<dbReference type="Pfam" id="PF14260">
    <property type="entry name" value="zf-C4pol"/>
    <property type="match status" value="1"/>
</dbReference>
<sequence length="3040" mass="340809">MFAVRIVTADYYLARPIKDLDVCYSEFRESDVKKVPVVRIFGATPAGQKTCLHLHGVFPYIYVPYDGYGQQPERYLRQVAFSIDRALNVAMGNPASSTQHVFKVVLVSGMPLYGFHAKEKHFMKIYLFNPQMVKRVCELLQSGAVMSKNYQPHEGHIPYLLQLFMDYNLYGMNLINLGAVKFRRSQNTVQDRQTPSSHSSISPWKSPRSSKLNNSTPGGTFVRWEENTLPCSLVLDEVERQSTCELEVDAVAVDILNRLEIENQIGRNPGLQAIWEDEKQRRREKNQATQIETPESQDRGFVTSTESEKIFMKRFKEILKENDFDVTQASSVGDGEEDQDDFPDLTLHCDPLTPEGLLSTPANAVEVHRNSQPDSVRSTDKIPEEAMVDEEAMLSLLENSQTFLQLSQTSSHSPLLDSSQDHAIMDLLAGLEDDGFCRTPIRQNSQSLSLPGARSYHCNSDEEEAGPELDKEEAELSVIMSQRWDTEPPESSSLARPGVKEAEDDLSEEQQESSDEDMEWSGNSSLFANLSIPQLDGAADENSDSSLTDSSSRTQSSLIVTEKILGKRNPFPGETVHLEPPSSAKILLECKHPERRPVHVLDTEQPLDKHFQSKSSQDSSSECSTGFKVNKEIPYIPPVKHPIPCKIANNSEVSPICVDKKDIRPLYSYDKKTSIALNETDLESFPFGNGKVTKSRKKYGSIKNVETNCLSILQNHRTFSLCYSELRNCSAKTELELSQKDNKSPILRNISSAPSPMEEDEFLVPKEEEMGQDSEEGDVGELKIRYEDYQENKTERTIVAQQEAHYKFFPSVILSNCLSRKKAGNKKLTDCCSKLVEAQPRRSRLKVNKKRLGMVGQRNKLNIVENSPSDSHISTSLASITSACPHTVDTEMSVSDEKSKEAEPVKDGYVTEGKTITKEEPGVEERSEPEPLSEPPATNSTTASCFSEETKDTAEDRLSPLSDLSAQVTCTKPSALPGSKYTLRAKRKMIYDSEDGEHSGSTRFKNPASVKDSKLKENNVHSPQEVKYQKRRKKEPPIIIKYIIINRFKGQKNMLVKLSKVNAEEQLVLLTQDKLEQYNKLAPLKDYWPKVPESTAVKFPITEPKAKKHPKRKAKVNSTNKKTVSSSKPRITQAGRVKRKKACQRGPALSSLPPPRPCYCELADDHDIEYTDVMVELGYLSDRSPSPTGSTPPRCWSPSDPLMDSSEQLLNPLNDPCLGSYFHKPHTLSSTKGPQNKGQTARPKKSADSKRKVSRTAPKPPVDAEPKKEKLRQSSGAAPRQRKKAKDVAEGTVNSSTTTKPKRSRKKKTEEPKSHELSKDSTQLLFPEDELPPSESSSQEVPPFQQPVSTDSNNQVSPQTASSQDSNSVAQSIEPKVEDCETSIMEVNQSFSQPPQLKQQSCQTTVVKAEASQEECSAPPPPLVGRLILEHNKDNPTSCSLLHSGPKNGEIPTLCETPSGLAVLKQLLQKRQQGQTLPLQTVGTDSRSTAIAQAEALLDPTTKPAKSRKAPSAAQRKPRAPKSAPKDKKPRIRKGKTSSTQPNLTVKQEGNISDDCPLFLSDQGLGTCNFIEDSLSPELPHNYSFDINALDQTEFSSPYSGNQFVLTDKNLPVKFLSDVSQESVSAQTLGFEKKLDRLFGCGEELQRGSECHKARPVSPDLLDRPENGESFSNHLTFLDSERIKSREWDFSLCKAHTLSPFQDFHCERKELLFSVFDPDLPLPLSSASLVDNEGSPTGELLESIDGLTSTTPGSSPRSIGSLSYVRASQLLRGAGSGAHILKPLMSPPNREEILNTLLDLEMSEATFQEPFCSDPSDAPVKPMEVGGRKLTVGTRLAEELAEFSGDLSLEGLHFWKTAFSAMTHPTTTITSSSQVQGAKDPEASKEQIKPNPYSASDKKVILLPCKNPPSRERVHLWLEARKQYECLQKWRRDTGPLKDRGPELDVEEENPERTRQQSPSRCPAVKVELCGNLSSIRTQRRKKRNLSLIISPMKNTGSQSKSSEVSPVSDEGPVNLEQGEQEKDDDDDNKTTSPESPELPPWQQSCQPSPSGLDQLNENRQSENSPEPLSPTLSNSPERPGENHSPSPLYISKREEGRTSPHLLHSTPFLRGRGSKEDLEPVCSTPISEENPISQRLQQRRRSQADPLRRVLLSTQLKNQFAALNVPKKDVSQIEGPTIANSYGFKVSMQNLQDAKALHEVQYLTLMGMELHARTRRDLEPDPEFDPICALFYCFSSDAPLPDVDSTELTGAIVVDKDYQSCDGEGNKGTAPLLVRSGISGLQVKYATDEKMLFQELITIMRRFDPDILLGYEVQMHSWGYLLQRAAVLGVDLCQQLSRVPGDSKENRFAADRDEYGADTMTEINVIGRITLNLWRVMKTEVTLNNYTFENVAFHVLHQRFPLYSPRMLSDWFDHNTDLYRWKMVDHYISRVRGTMQLLQQHDIIGRTSELARLFGIQFFHVLTRGSQYRVESMMLRVAKPLNYIPVTPSIQQRAQQRAPQCIPLVMEPESRFYSNSVVVLDFQSLYPSIVIAYNYCFSTCLGHIDSLGTPDEFKFGCTSLRVPPELLYQLRNDITVSPNGIAFVKSSVRKGVLPSMLEEILKTRIMVKQSMKTYKQDKALMRLLHARQLGLKLIANVTFGYTAANYSGRMPSVEVGDSIVHKARETLERAIKLVNDTKKWGARVVYGDTDSMFVLLKGATKEQAFKIGNEIAEAVTATNPKPVKLKFEKVYLPCVLQTKKRYVGYMYESLDQKEPTFDAKGIETVRRDGCPAVSKILERSIKLLFETRDISQVKQFVQRQCVKVLDSRASMQDLTFAKEYRGSGSYRPGACVPALELTRRMMAYDRRLEPRVGERVPYVIVYGMPGVPLIQLVRRPMEVLQDPSLRLNATYYITKQILPPLARMFQLIGVDVFSWYQELPRIQKASCSSALGGEEMGRKGTISQYFTTLHCPVCDELTQLGVCSQCRTEPQRVAVTLYQDMRQWESRQDQLLKICRNCSGCAERQVPCVSLDCPVLYKLAQVNRQLSKAPYLRQLLEQF</sequence>
<dbReference type="RefSeq" id="XP_050928012.1">
    <property type="nucleotide sequence ID" value="XM_051072055.1"/>
</dbReference>
<dbReference type="InterPro" id="IPR036397">
    <property type="entry name" value="RNaseH_sf"/>
</dbReference>
<dbReference type="Pfam" id="PF15735">
    <property type="entry name" value="DUF4683"/>
    <property type="match status" value="1"/>
</dbReference>
<feature type="region of interest" description="Disordered" evidence="20">
    <location>
        <begin position="891"/>
        <end position="965"/>
    </location>
</feature>
<evidence type="ECO:0000259" key="25">
    <source>
        <dbReference type="Pfam" id="PF24055"/>
    </source>
</evidence>
<feature type="compositionally biased region" description="Basic and acidic residues" evidence="20">
    <location>
        <begin position="948"/>
        <end position="958"/>
    </location>
</feature>
<dbReference type="SUPFAM" id="SSF53098">
    <property type="entry name" value="Ribonuclease H-like"/>
    <property type="match status" value="1"/>
</dbReference>
<dbReference type="InterPro" id="IPR023211">
    <property type="entry name" value="DNA_pol_palm_dom_sf"/>
</dbReference>
<dbReference type="InterPro" id="IPR025687">
    <property type="entry name" value="Znf-C4pol"/>
</dbReference>
<dbReference type="FunFam" id="3.30.342.10:FF:000002">
    <property type="entry name" value="DNA polymerase zeta catalytic subunit isoform X1"/>
    <property type="match status" value="1"/>
</dbReference>
<proteinExistence type="inferred from homology"/>
<gene>
    <name evidence="28" type="primary">rev3l</name>
</gene>
<feature type="domain" description="C4-type zinc-finger of DNA polymerase delta" evidence="23">
    <location>
        <begin position="2952"/>
        <end position="3019"/>
    </location>
</feature>
<dbReference type="Pfam" id="PF24055">
    <property type="entry name" value="POL3_N"/>
    <property type="match status" value="1"/>
</dbReference>
<feature type="compositionally biased region" description="Low complexity" evidence="20">
    <location>
        <begin position="613"/>
        <end position="624"/>
    </location>
</feature>
<comment type="subcellular location">
    <subcellularLocation>
        <location evidence="2">Nucleus</location>
    </subcellularLocation>
</comment>
<dbReference type="Gene3D" id="1.10.132.60">
    <property type="entry name" value="DNA polymerase family B, C-terminal domain"/>
    <property type="match status" value="1"/>
</dbReference>
<dbReference type="InterPro" id="IPR056447">
    <property type="entry name" value="REV3_N"/>
</dbReference>
<dbReference type="InterPro" id="IPR006134">
    <property type="entry name" value="DNA-dir_DNA_pol_B_multi_dom"/>
</dbReference>
<dbReference type="CDD" id="cd05534">
    <property type="entry name" value="POLBc_zeta"/>
    <property type="match status" value="1"/>
</dbReference>
<dbReference type="Gene3D" id="3.30.342.10">
    <property type="entry name" value="DNA Polymerase, chain B, domain 1"/>
    <property type="match status" value="1"/>
</dbReference>
<dbReference type="FunFam" id="3.30.420.10:FF:000024">
    <property type="entry name" value="DNA polymerase zeta catalytic subunit"/>
    <property type="match status" value="1"/>
</dbReference>
<evidence type="ECO:0000256" key="4">
    <source>
        <dbReference type="ARBA" id="ARBA00012417"/>
    </source>
</evidence>
<dbReference type="FunFam" id="1.10.132.60:FF:000005">
    <property type="entry name" value="Putative DNA polymerase zeta catalytic subunit"/>
    <property type="match status" value="1"/>
</dbReference>
<feature type="compositionally biased region" description="Low complexity" evidence="20">
    <location>
        <begin position="195"/>
        <end position="210"/>
    </location>
</feature>
<dbReference type="Proteomes" id="UP000694890">
    <property type="component" value="Linkage group LG7_1"/>
</dbReference>
<dbReference type="Gene3D" id="3.90.1600.10">
    <property type="entry name" value="Palm domain of DNA polymerase"/>
    <property type="match status" value="1"/>
</dbReference>
<keyword evidence="6" id="KW-0808">Transferase</keyword>
<feature type="compositionally biased region" description="Basic and acidic residues" evidence="20">
    <location>
        <begin position="601"/>
        <end position="611"/>
    </location>
</feature>
<dbReference type="PRINTS" id="PR00106">
    <property type="entry name" value="DNAPOLB"/>
</dbReference>
<feature type="compositionally biased region" description="Basic and acidic residues" evidence="20">
    <location>
        <begin position="915"/>
        <end position="929"/>
    </location>
</feature>
<dbReference type="InterPro" id="IPR030559">
    <property type="entry name" value="PolZ_Rev3"/>
</dbReference>
<evidence type="ECO:0000313" key="28">
    <source>
        <dbReference type="RefSeq" id="XP_050928012.1"/>
    </source>
</evidence>
<dbReference type="SMART" id="SM00486">
    <property type="entry name" value="POLBc"/>
    <property type="match status" value="1"/>
</dbReference>
<feature type="region of interest" description="Disordered" evidence="20">
    <location>
        <begin position="446"/>
        <end position="521"/>
    </location>
</feature>
<feature type="compositionally biased region" description="Polar residues" evidence="20">
    <location>
        <begin position="1227"/>
        <end position="1239"/>
    </location>
</feature>
<dbReference type="Pfam" id="PF24065">
    <property type="entry name" value="REV3_N"/>
    <property type="match status" value="1"/>
</dbReference>
<dbReference type="CDD" id="cd05778">
    <property type="entry name" value="DNA_polB_zeta_exo"/>
    <property type="match status" value="1"/>
</dbReference>
<feature type="compositionally biased region" description="Basic and acidic residues" evidence="20">
    <location>
        <begin position="895"/>
        <end position="906"/>
    </location>
</feature>
<evidence type="ECO:0000256" key="18">
    <source>
        <dbReference type="ARBA" id="ARBA00066163"/>
    </source>
</evidence>
<evidence type="ECO:0000256" key="9">
    <source>
        <dbReference type="ARBA" id="ARBA00022763"/>
    </source>
</evidence>
<comment type="subunit">
    <text evidence="18">Heterodimer with MAD2L2. This dimer forms the minimal DNA polymerase zeta complex (Pol-zeta2), with REV3L bearing DNA polymerase catalytic activity, although its activity is very low in this context. Component of the tetrameric Pol-zeta complex (Pol-zeta4), which consists of REV3L, MAD2L2, POLD2 and POLD3; Pol-zeta4 is the fully active form of DNA polymerase zeta.</text>
</comment>
<feature type="region of interest" description="Disordered" evidence="20">
    <location>
        <begin position="1731"/>
        <end position="1759"/>
    </location>
</feature>
<comment type="similarity">
    <text evidence="3">Belongs to the DNA polymerase type-B family.</text>
</comment>
<dbReference type="GO" id="GO:0031981">
    <property type="term" value="C:nuclear lumen"/>
    <property type="evidence" value="ECO:0007669"/>
    <property type="project" value="UniProtKB-ARBA"/>
</dbReference>
<feature type="region of interest" description="Disordered" evidence="20">
    <location>
        <begin position="1181"/>
        <end position="1211"/>
    </location>
</feature>
<comment type="function">
    <text evidence="17">Catalytic subunit of the DNA polymerase zeta complex, an error-prone polymerase specialized in translesion DNA synthesis (TLS). Lacks an intrinsic 3'-5' exonuclease activity and thus has no proofreading function.</text>
</comment>
<keyword evidence="12" id="KW-0408">Iron</keyword>
<dbReference type="GO" id="GO:0000166">
    <property type="term" value="F:nucleotide binding"/>
    <property type="evidence" value="ECO:0007669"/>
    <property type="project" value="InterPro"/>
</dbReference>
<keyword evidence="10" id="KW-0862">Zinc</keyword>
<feature type="compositionally biased region" description="Polar residues" evidence="20">
    <location>
        <begin position="1746"/>
        <end position="1759"/>
    </location>
</feature>
<evidence type="ECO:0000259" key="24">
    <source>
        <dbReference type="Pfam" id="PF15735"/>
    </source>
</evidence>
<reference evidence="28" key="1">
    <citation type="submission" date="2025-08" db="UniProtKB">
        <authorList>
            <consortium name="RefSeq"/>
        </authorList>
    </citation>
    <scope>IDENTIFICATION</scope>
    <source>
        <tissue evidence="28">Brain</tissue>
    </source>
</reference>
<feature type="compositionally biased region" description="Basic and acidic residues" evidence="20">
    <location>
        <begin position="1933"/>
        <end position="1943"/>
    </location>
</feature>
<evidence type="ECO:0000256" key="20">
    <source>
        <dbReference type="SAM" id="MobiDB-lite"/>
    </source>
</evidence>
<feature type="compositionally biased region" description="Polar residues" evidence="20">
    <location>
        <begin position="1537"/>
        <end position="1549"/>
    </location>
</feature>
<dbReference type="InterPro" id="IPR043502">
    <property type="entry name" value="DNA/RNA_pol_sf"/>
</dbReference>
<feature type="compositionally biased region" description="Basic residues" evidence="20">
    <location>
        <begin position="1106"/>
        <end position="1115"/>
    </location>
</feature>
<dbReference type="InterPro" id="IPR006133">
    <property type="entry name" value="DNA-dir_DNA_pol_B_exonuc"/>
</dbReference>
<feature type="region of interest" description="Disordered" evidence="20">
    <location>
        <begin position="601"/>
        <end position="624"/>
    </location>
</feature>
<dbReference type="KEGG" id="lcf:108899300"/>
<feature type="compositionally biased region" description="Low complexity" evidence="20">
    <location>
        <begin position="1181"/>
        <end position="1194"/>
    </location>
</feature>
<feature type="compositionally biased region" description="Low complexity" evidence="20">
    <location>
        <begin position="1998"/>
        <end position="2009"/>
    </location>
</feature>
<keyword evidence="11" id="KW-0239">DNA-directed DNA polymerase</keyword>
<dbReference type="Gene3D" id="3.30.420.10">
    <property type="entry name" value="Ribonuclease H-like superfamily/Ribonuclease H"/>
    <property type="match status" value="1"/>
</dbReference>
<feature type="domain" description="DUF4683" evidence="24">
    <location>
        <begin position="761"/>
        <end position="1200"/>
    </location>
</feature>
<feature type="region of interest" description="Disordered" evidence="20">
    <location>
        <begin position="1933"/>
        <end position="1962"/>
    </location>
</feature>
<evidence type="ECO:0000256" key="15">
    <source>
        <dbReference type="ARBA" id="ARBA00023242"/>
    </source>
</evidence>
<dbReference type="GO" id="GO:0000724">
    <property type="term" value="P:double-strand break repair via homologous recombination"/>
    <property type="evidence" value="ECO:0007669"/>
    <property type="project" value="TreeGrafter"/>
</dbReference>
<dbReference type="GeneID" id="108899300"/>
<feature type="region of interest" description="Disordered" evidence="20">
    <location>
        <begin position="187"/>
        <end position="219"/>
    </location>
</feature>
<feature type="region of interest" description="Disordered" evidence="20">
    <location>
        <begin position="1869"/>
        <end position="1892"/>
    </location>
</feature>
<feature type="compositionally biased region" description="Polar residues" evidence="20">
    <location>
        <begin position="1350"/>
        <end position="1371"/>
    </location>
</feature>
<protein>
    <recommendedName>
        <fullName evidence="5">DNA polymerase zeta catalytic subunit</fullName>
        <ecNumber evidence="4">2.7.7.7</ecNumber>
    </recommendedName>
    <alternativeName>
        <fullName evidence="19">Protein reversionless 3-like</fullName>
    </alternativeName>
</protein>
<feature type="region of interest" description="Disordered" evidence="20">
    <location>
        <begin position="1224"/>
        <end position="1377"/>
    </location>
</feature>
<dbReference type="GO" id="GO:0046872">
    <property type="term" value="F:metal ion binding"/>
    <property type="evidence" value="ECO:0007669"/>
    <property type="project" value="UniProtKB-KW"/>
</dbReference>
<dbReference type="InterPro" id="IPR012337">
    <property type="entry name" value="RNaseH-like_sf"/>
</dbReference>
<feature type="domain" description="DNA-directed DNA polymerase family B multifunctional" evidence="21">
    <location>
        <begin position="2459"/>
        <end position="2909"/>
    </location>
</feature>
<feature type="region of interest" description="Disordered" evidence="20">
    <location>
        <begin position="536"/>
        <end position="555"/>
    </location>
</feature>
<feature type="compositionally biased region" description="Polar residues" evidence="20">
    <location>
        <begin position="937"/>
        <end position="947"/>
    </location>
</feature>
<feature type="region of interest" description="Disordered" evidence="20">
    <location>
        <begin position="1495"/>
        <end position="1549"/>
    </location>
</feature>
<feature type="region of interest" description="Disordered" evidence="20">
    <location>
        <begin position="277"/>
        <end position="301"/>
    </location>
</feature>
<evidence type="ECO:0000256" key="14">
    <source>
        <dbReference type="ARBA" id="ARBA00023204"/>
    </source>
</evidence>
<evidence type="ECO:0000256" key="17">
    <source>
        <dbReference type="ARBA" id="ARBA00059263"/>
    </source>
</evidence>
<dbReference type="GO" id="GO:0003677">
    <property type="term" value="F:DNA binding"/>
    <property type="evidence" value="ECO:0007669"/>
    <property type="project" value="InterPro"/>
</dbReference>
<feature type="compositionally biased region" description="Low complexity" evidence="20">
    <location>
        <begin position="1333"/>
        <end position="1349"/>
    </location>
</feature>
<feature type="compositionally biased region" description="Basic and acidic residues" evidence="20">
    <location>
        <begin position="1879"/>
        <end position="1888"/>
    </location>
</feature>
<dbReference type="InterPro" id="IPR006172">
    <property type="entry name" value="DNA-dir_DNA_pol_B"/>
</dbReference>
<evidence type="ECO:0000256" key="3">
    <source>
        <dbReference type="ARBA" id="ARBA00005755"/>
    </source>
</evidence>
<keyword evidence="14" id="KW-0234">DNA repair</keyword>
<feature type="region of interest" description="Disordered" evidence="20">
    <location>
        <begin position="1976"/>
        <end position="2127"/>
    </location>
</feature>
<keyword evidence="7" id="KW-0548">Nucleotidyltransferase</keyword>
<evidence type="ECO:0000259" key="21">
    <source>
        <dbReference type="Pfam" id="PF00136"/>
    </source>
</evidence>
<dbReference type="Pfam" id="PF03104">
    <property type="entry name" value="DNA_pol_B_exo1"/>
    <property type="match status" value="1"/>
</dbReference>
<feature type="compositionally biased region" description="Low complexity" evidence="20">
    <location>
        <begin position="2041"/>
        <end position="2051"/>
    </location>
</feature>
<feature type="compositionally biased region" description="Acidic residues" evidence="20">
    <location>
        <begin position="461"/>
        <end position="475"/>
    </location>
</feature>
<dbReference type="InterPro" id="IPR056435">
    <property type="entry name" value="DPOD/Z_N"/>
</dbReference>
<dbReference type="EC" id="2.7.7.7" evidence="4"/>
<dbReference type="CDD" id="cd22287">
    <property type="entry name" value="REV3L_RBD"/>
    <property type="match status" value="1"/>
</dbReference>